<organismHost>
    <name type="scientific">Mus musculus</name>
    <name type="common">Mouse</name>
    <dbReference type="NCBI Taxonomy" id="10090"/>
</organismHost>
<sequence length="280" mass="31428">MGTLLVCCLVCCVVLVVSTVADLREPCCARPQLHPLPLYAVQSAEYTNTSCGREVVFTTFSGMRVCAKRAWWSDRLLCLVRSRSDSRLRVLLIFGALLKAFNTTIKLVPVDPADMMYVADVMTESPRITVGKYPYEVKDGENWIECVCEITWVGNGTNWPLGIHPFKPTVWIQYTLQVTFSGKDNDPSSRCINSSHVSERRWTVDPPERLLDFNQYVATLLSSASPPTGAAKTLLTPTAVECEFKNVSETLRTPYYCMPLISGEPPPGRVFYRLQRLSDE</sequence>
<dbReference type="Pfam" id="PF00048">
    <property type="entry name" value="IL8"/>
    <property type="match status" value="1"/>
</dbReference>
<dbReference type="GO" id="GO:0006955">
    <property type="term" value="P:immune response"/>
    <property type="evidence" value="ECO:0007669"/>
    <property type="project" value="InterPro"/>
</dbReference>
<dbReference type="GO" id="GO:0008009">
    <property type="term" value="F:chemokine activity"/>
    <property type="evidence" value="ECO:0007669"/>
    <property type="project" value="InterPro"/>
</dbReference>
<accession>A0A0H4LTL3</accession>
<protein>
    <submittedName>
        <fullName evidence="2">MCK2 protein</fullName>
    </submittedName>
</protein>
<reference evidence="2" key="1">
    <citation type="journal article" date="2015" name="Vet. Res.">
        <title>Comparison of the pathogenesis of the highly passaged MCMV Smith strain with that of the low passaged MCMV HaNa1 isolate in BALB/c mice upon oronasal inoculation.</title>
        <authorList>
            <person name="Zhang S."/>
            <person name="Xiang J."/>
            <person name="Van Doorsselaere J."/>
            <person name="Nauwynck H.J."/>
        </authorList>
    </citation>
    <scope>NUCLEOTIDE SEQUENCE</scope>
    <source>
        <strain evidence="2">HaNa1</strain>
    </source>
</reference>
<feature type="domain" description="Chemokine interleukin-8-like" evidence="1">
    <location>
        <begin position="26"/>
        <end position="68"/>
    </location>
</feature>
<dbReference type="InterPro" id="IPR036048">
    <property type="entry name" value="Interleukin_8-like_sf"/>
</dbReference>
<dbReference type="InterPro" id="IPR001811">
    <property type="entry name" value="Chemokine_IL8-like_dom"/>
</dbReference>
<dbReference type="SUPFAM" id="SSF54117">
    <property type="entry name" value="Interleukin 8-like chemokines"/>
    <property type="match status" value="1"/>
</dbReference>
<proteinExistence type="predicted"/>
<evidence type="ECO:0000259" key="1">
    <source>
        <dbReference type="Pfam" id="PF00048"/>
    </source>
</evidence>
<organism evidence="2">
    <name type="scientific">Murid herpesvirus 1</name>
    <name type="common">MuHV-1</name>
    <name type="synonym">Mouse cytomegalovirus</name>
    <dbReference type="NCBI Taxonomy" id="10366"/>
    <lineage>
        <taxon>Viruses</taxon>
        <taxon>Duplodnaviria</taxon>
        <taxon>Heunggongvirae</taxon>
        <taxon>Peploviricota</taxon>
        <taxon>Herviviricetes</taxon>
        <taxon>Herpesvirales</taxon>
        <taxon>Orthoherpesviridae</taxon>
        <taxon>Betaherpesvirinae</taxon>
        <taxon>Muromegalovirus</taxon>
        <taxon>Muromegalovirus muridbeta1</taxon>
    </lineage>
</organism>
<name>A0A0H4LTL3_MUHV1</name>
<dbReference type="EMBL" id="KR184670">
    <property type="protein sequence ID" value="AKP17608.1"/>
    <property type="molecule type" value="Genomic_DNA"/>
</dbReference>
<dbReference type="GO" id="GO:0005576">
    <property type="term" value="C:extracellular region"/>
    <property type="evidence" value="ECO:0007669"/>
    <property type="project" value="InterPro"/>
</dbReference>
<evidence type="ECO:0000313" key="2">
    <source>
        <dbReference type="EMBL" id="AKP17608.1"/>
    </source>
</evidence>